<comment type="caution">
    <text evidence="1">The sequence shown here is derived from an EMBL/GenBank/DDBJ whole genome shotgun (WGS) entry which is preliminary data.</text>
</comment>
<keyword evidence="2" id="KW-1185">Reference proteome</keyword>
<reference evidence="1 2" key="1">
    <citation type="journal article" date="2006" name="Science">
        <title>The genome of black cottonwood, Populus trichocarpa (Torr. &amp; Gray).</title>
        <authorList>
            <person name="Tuskan G.A."/>
            <person name="Difazio S."/>
            <person name="Jansson S."/>
            <person name="Bohlmann J."/>
            <person name="Grigoriev I."/>
            <person name="Hellsten U."/>
            <person name="Putnam N."/>
            <person name="Ralph S."/>
            <person name="Rombauts S."/>
            <person name="Salamov A."/>
            <person name="Schein J."/>
            <person name="Sterck L."/>
            <person name="Aerts A."/>
            <person name="Bhalerao R.R."/>
            <person name="Bhalerao R.P."/>
            <person name="Blaudez D."/>
            <person name="Boerjan W."/>
            <person name="Brun A."/>
            <person name="Brunner A."/>
            <person name="Busov V."/>
            <person name="Campbell M."/>
            <person name="Carlson J."/>
            <person name="Chalot M."/>
            <person name="Chapman J."/>
            <person name="Chen G.L."/>
            <person name="Cooper D."/>
            <person name="Coutinho P.M."/>
            <person name="Couturier J."/>
            <person name="Covert S."/>
            <person name="Cronk Q."/>
            <person name="Cunningham R."/>
            <person name="Davis J."/>
            <person name="Degroeve S."/>
            <person name="Dejardin A."/>
            <person name="Depamphilis C."/>
            <person name="Detter J."/>
            <person name="Dirks B."/>
            <person name="Dubchak I."/>
            <person name="Duplessis S."/>
            <person name="Ehlting J."/>
            <person name="Ellis B."/>
            <person name="Gendler K."/>
            <person name="Goodstein D."/>
            <person name="Gribskov M."/>
            <person name="Grimwood J."/>
            <person name="Groover A."/>
            <person name="Gunter L."/>
            <person name="Hamberger B."/>
            <person name="Heinze B."/>
            <person name="Helariutta Y."/>
            <person name="Henrissat B."/>
            <person name="Holligan D."/>
            <person name="Holt R."/>
            <person name="Huang W."/>
            <person name="Islam-Faridi N."/>
            <person name="Jones S."/>
            <person name="Jones-Rhoades M."/>
            <person name="Jorgensen R."/>
            <person name="Joshi C."/>
            <person name="Kangasjarvi J."/>
            <person name="Karlsson J."/>
            <person name="Kelleher C."/>
            <person name="Kirkpatrick R."/>
            <person name="Kirst M."/>
            <person name="Kohler A."/>
            <person name="Kalluri U."/>
            <person name="Larimer F."/>
            <person name="Leebens-Mack J."/>
            <person name="Leple J.C."/>
            <person name="Locascio P."/>
            <person name="Lou Y."/>
            <person name="Lucas S."/>
            <person name="Martin F."/>
            <person name="Montanini B."/>
            <person name="Napoli C."/>
            <person name="Nelson D.R."/>
            <person name="Nelson C."/>
            <person name="Nieminen K."/>
            <person name="Nilsson O."/>
            <person name="Pereda V."/>
            <person name="Peter G."/>
            <person name="Philippe R."/>
            <person name="Pilate G."/>
            <person name="Poliakov A."/>
            <person name="Razumovskaya J."/>
            <person name="Richardson P."/>
            <person name="Rinaldi C."/>
            <person name="Ritland K."/>
            <person name="Rouze P."/>
            <person name="Ryaboy D."/>
            <person name="Schmutz J."/>
            <person name="Schrader J."/>
            <person name="Segerman B."/>
            <person name="Shin H."/>
            <person name="Siddiqui A."/>
            <person name="Sterky F."/>
            <person name="Terry A."/>
            <person name="Tsai C.J."/>
            <person name="Uberbacher E."/>
            <person name="Unneberg P."/>
            <person name="Vahala J."/>
            <person name="Wall K."/>
            <person name="Wessler S."/>
            <person name="Yang G."/>
            <person name="Yin T."/>
            <person name="Douglas C."/>
            <person name="Marra M."/>
            <person name="Sandberg G."/>
            <person name="Van de Peer Y."/>
            <person name="Rokhsar D."/>
        </authorList>
    </citation>
    <scope>NUCLEOTIDE SEQUENCE [LARGE SCALE GENOMIC DNA]</scope>
    <source>
        <strain evidence="2">cv. Nisqually</strain>
    </source>
</reference>
<name>A0ACC0TAQ3_POPTR</name>
<dbReference type="EMBL" id="CM009292">
    <property type="protein sequence ID" value="KAI9398445.1"/>
    <property type="molecule type" value="Genomic_DNA"/>
</dbReference>
<sequence>MIFGTTVTLLLTNLFFHGVCMQPSTLPVQILRVGQLISHPQCTWEVPSIASFLFFSCKVNASINRFMFKCFP</sequence>
<evidence type="ECO:0000313" key="1">
    <source>
        <dbReference type="EMBL" id="KAI9398445.1"/>
    </source>
</evidence>
<protein>
    <submittedName>
        <fullName evidence="1">Uncharacterized protein</fullName>
    </submittedName>
</protein>
<organism evidence="1 2">
    <name type="scientific">Populus trichocarpa</name>
    <name type="common">Western balsam poplar</name>
    <name type="synonym">Populus balsamifera subsp. trichocarpa</name>
    <dbReference type="NCBI Taxonomy" id="3694"/>
    <lineage>
        <taxon>Eukaryota</taxon>
        <taxon>Viridiplantae</taxon>
        <taxon>Streptophyta</taxon>
        <taxon>Embryophyta</taxon>
        <taxon>Tracheophyta</taxon>
        <taxon>Spermatophyta</taxon>
        <taxon>Magnoliopsida</taxon>
        <taxon>eudicotyledons</taxon>
        <taxon>Gunneridae</taxon>
        <taxon>Pentapetalae</taxon>
        <taxon>rosids</taxon>
        <taxon>fabids</taxon>
        <taxon>Malpighiales</taxon>
        <taxon>Salicaceae</taxon>
        <taxon>Saliceae</taxon>
        <taxon>Populus</taxon>
    </lineage>
</organism>
<proteinExistence type="predicted"/>
<gene>
    <name evidence="1" type="ORF">POPTR_003G183150v4</name>
</gene>
<accession>A0ACC0TAQ3</accession>
<evidence type="ECO:0000313" key="2">
    <source>
        <dbReference type="Proteomes" id="UP000006729"/>
    </source>
</evidence>
<dbReference type="Proteomes" id="UP000006729">
    <property type="component" value="Chromosome 3"/>
</dbReference>